<reference evidence="5 6" key="1">
    <citation type="submission" date="2018-04" db="EMBL/GenBank/DDBJ databases">
        <title>Thalassorhabdus spongiae gen. nov., sp. nov., isolated from a marine sponge in South-West Iceland.</title>
        <authorList>
            <person name="Knobloch S."/>
            <person name="Daussin A."/>
            <person name="Johannsson R."/>
            <person name="Marteinsson V.T."/>
        </authorList>
    </citation>
    <scope>NUCLEOTIDE SEQUENCE [LARGE SCALE GENOMIC DNA]</scope>
    <source>
        <strain evidence="5 6">Hp12</strain>
    </source>
</reference>
<feature type="domain" description="GGDEF" evidence="4">
    <location>
        <begin position="259"/>
        <end position="392"/>
    </location>
</feature>
<dbReference type="PROSITE" id="PS50883">
    <property type="entry name" value="EAL"/>
    <property type="match status" value="1"/>
</dbReference>
<name>A0A2V1GYP1_9GAMM</name>
<evidence type="ECO:0000259" key="4">
    <source>
        <dbReference type="PROSITE" id="PS50887"/>
    </source>
</evidence>
<feature type="domain" description="EAL" evidence="2">
    <location>
        <begin position="403"/>
        <end position="658"/>
    </location>
</feature>
<dbReference type="PROSITE" id="PS50885">
    <property type="entry name" value="HAMP"/>
    <property type="match status" value="1"/>
</dbReference>
<dbReference type="CDD" id="cd01948">
    <property type="entry name" value="EAL"/>
    <property type="match status" value="1"/>
</dbReference>
<dbReference type="InterPro" id="IPR003660">
    <property type="entry name" value="HAMP_dom"/>
</dbReference>
<sequence>MSLSRQLTLLFTMLLALCLVIGGVLNFRLERTLLQQQAYQRDHQALEWLNGYLNHRSDPVAMLPRLVDISEPMLTGSRVRLYQADSTVLAEVDLRPGVGQLEWWWDYLGLPQISQQLLLSSGETLELLFEPVAERAELWRLLRWQLISFLVLWIGGSVLAGLLLYRSLKALRMVAAQAAAIADRDFTPCSDMPNNIDLKQIVRAMNMLAQKVRKMLSEEVRMTEKLRELAYRDVLTGLGNVNFWESRLSAVIGSQETIDGGCVLLIQLDQLATYNQTHGREAGDQLLIALADQISESVKPQERSVTARLGGSEFAILLVDISADDAAKTAERIIRNSSIIEPKEGFDIQEILHIGLAWFNQGADETQIMSEADMAMRAAQLKGISGWFSYDAKTLDSSLVQGSSQWRSALLRVLEQKNLQIVAQPVIAANKQSVLHYEVFARMPLVLEDGSEKLASAAVFMPMAVRMGLVSEVDRLIISQLLQTLEQVHWDKSIPIVVNISGQTLADRCFVDWLKRQLQRRVNMPRILLELTEYAAGHFIEELRETERQIDSAMVGFSLDHFGQGFTPFGYLNSIQVDYLKLDSSYIKDIQSNRDNQFFIQALVDIAQGLGVTLIGERVETETEWRTLKNIGVGGGQGYLFAKPKPLTECIERSISDFDQTSTSQ</sequence>
<dbReference type="Pfam" id="PF00990">
    <property type="entry name" value="GGDEF"/>
    <property type="match status" value="1"/>
</dbReference>
<gene>
    <name evidence="5" type="ORF">DC094_07675</name>
</gene>
<proteinExistence type="predicted"/>
<feature type="domain" description="HAMP" evidence="3">
    <location>
        <begin position="165"/>
        <end position="217"/>
    </location>
</feature>
<dbReference type="SMART" id="SM00052">
    <property type="entry name" value="EAL"/>
    <property type="match status" value="1"/>
</dbReference>
<dbReference type="AlphaFoldDB" id="A0A2V1GYP1"/>
<dbReference type="GO" id="GO:0071111">
    <property type="term" value="F:cyclic-guanylate-specific phosphodiesterase activity"/>
    <property type="evidence" value="ECO:0007669"/>
    <property type="project" value="InterPro"/>
</dbReference>
<evidence type="ECO:0000259" key="2">
    <source>
        <dbReference type="PROSITE" id="PS50883"/>
    </source>
</evidence>
<dbReference type="PANTHER" id="PTHR33121">
    <property type="entry name" value="CYCLIC DI-GMP PHOSPHODIESTERASE PDEF"/>
    <property type="match status" value="1"/>
</dbReference>
<dbReference type="PANTHER" id="PTHR33121:SF32">
    <property type="entry name" value="RNASE E SPECIFICITY FACTOR CSRD"/>
    <property type="match status" value="1"/>
</dbReference>
<dbReference type="GO" id="GO:0007165">
    <property type="term" value="P:signal transduction"/>
    <property type="evidence" value="ECO:0007669"/>
    <property type="project" value="InterPro"/>
</dbReference>
<dbReference type="SUPFAM" id="SSF141868">
    <property type="entry name" value="EAL domain-like"/>
    <property type="match status" value="1"/>
</dbReference>
<dbReference type="SUPFAM" id="SSF55073">
    <property type="entry name" value="Nucleotide cyclase"/>
    <property type="match status" value="1"/>
</dbReference>
<dbReference type="InterPro" id="IPR035919">
    <property type="entry name" value="EAL_sf"/>
</dbReference>
<dbReference type="SMART" id="SM00267">
    <property type="entry name" value="GGDEF"/>
    <property type="match status" value="1"/>
</dbReference>
<evidence type="ECO:0000259" key="3">
    <source>
        <dbReference type="PROSITE" id="PS50885"/>
    </source>
</evidence>
<dbReference type="NCBIfam" id="TIGR00254">
    <property type="entry name" value="GGDEF"/>
    <property type="match status" value="1"/>
</dbReference>
<evidence type="ECO:0008006" key="7">
    <source>
        <dbReference type="Google" id="ProtNLM"/>
    </source>
</evidence>
<dbReference type="RefSeq" id="WP_116686530.1">
    <property type="nucleotide sequence ID" value="NZ_CAWNYD010000002.1"/>
</dbReference>
<keyword evidence="1" id="KW-0812">Transmembrane</keyword>
<keyword evidence="6" id="KW-1185">Reference proteome</keyword>
<dbReference type="OrthoDB" id="5894408at2"/>
<dbReference type="Proteomes" id="UP000244906">
    <property type="component" value="Unassembled WGS sequence"/>
</dbReference>
<dbReference type="InterPro" id="IPR029787">
    <property type="entry name" value="Nucleotide_cyclase"/>
</dbReference>
<dbReference type="InterPro" id="IPR001633">
    <property type="entry name" value="EAL_dom"/>
</dbReference>
<dbReference type="InterPro" id="IPR000160">
    <property type="entry name" value="GGDEF_dom"/>
</dbReference>
<evidence type="ECO:0000313" key="5">
    <source>
        <dbReference type="EMBL" id="PVZ70457.1"/>
    </source>
</evidence>
<organism evidence="5 6">
    <name type="scientific">Pelagibaculum spongiae</name>
    <dbReference type="NCBI Taxonomy" id="2080658"/>
    <lineage>
        <taxon>Bacteria</taxon>
        <taxon>Pseudomonadati</taxon>
        <taxon>Pseudomonadota</taxon>
        <taxon>Gammaproteobacteria</taxon>
        <taxon>Oceanospirillales</taxon>
        <taxon>Pelagibaculum</taxon>
    </lineage>
</organism>
<dbReference type="Pfam" id="PF00563">
    <property type="entry name" value="EAL"/>
    <property type="match status" value="1"/>
</dbReference>
<evidence type="ECO:0000313" key="6">
    <source>
        <dbReference type="Proteomes" id="UP000244906"/>
    </source>
</evidence>
<dbReference type="Gene3D" id="3.20.20.450">
    <property type="entry name" value="EAL domain"/>
    <property type="match status" value="1"/>
</dbReference>
<dbReference type="InterPro" id="IPR043128">
    <property type="entry name" value="Rev_trsase/Diguanyl_cyclase"/>
</dbReference>
<keyword evidence="1" id="KW-1133">Transmembrane helix</keyword>
<dbReference type="GO" id="GO:0016020">
    <property type="term" value="C:membrane"/>
    <property type="evidence" value="ECO:0007669"/>
    <property type="project" value="InterPro"/>
</dbReference>
<dbReference type="CDD" id="cd01949">
    <property type="entry name" value="GGDEF"/>
    <property type="match status" value="1"/>
</dbReference>
<dbReference type="Gene3D" id="3.30.70.270">
    <property type="match status" value="1"/>
</dbReference>
<comment type="caution">
    <text evidence="5">The sequence shown here is derived from an EMBL/GenBank/DDBJ whole genome shotgun (WGS) entry which is preliminary data.</text>
</comment>
<feature type="transmembrane region" description="Helical" evidence="1">
    <location>
        <begin position="144"/>
        <end position="165"/>
    </location>
</feature>
<protein>
    <recommendedName>
        <fullName evidence="7">GGDEF domain-containing protein</fullName>
    </recommendedName>
</protein>
<dbReference type="EMBL" id="QDDL01000002">
    <property type="protein sequence ID" value="PVZ70457.1"/>
    <property type="molecule type" value="Genomic_DNA"/>
</dbReference>
<dbReference type="InterPro" id="IPR050706">
    <property type="entry name" value="Cyclic-di-GMP_PDE-like"/>
</dbReference>
<accession>A0A2V1GYP1</accession>
<dbReference type="PROSITE" id="PS50887">
    <property type="entry name" value="GGDEF"/>
    <property type="match status" value="1"/>
</dbReference>
<keyword evidence="1" id="KW-0472">Membrane</keyword>
<evidence type="ECO:0000256" key="1">
    <source>
        <dbReference type="SAM" id="Phobius"/>
    </source>
</evidence>